<name>A0A8T6ZKK9_9BURK</name>
<dbReference type="Gene3D" id="2.60.120.620">
    <property type="entry name" value="q2cbj1_9rhob like domain"/>
    <property type="match status" value="1"/>
</dbReference>
<dbReference type="Proteomes" id="UP000030460">
    <property type="component" value="Unassembled WGS sequence"/>
</dbReference>
<reference evidence="1" key="1">
    <citation type="journal article" date="2015" name="Genome Announc.">
        <title>Draft Genome Sequence of the Polyhydroxyalkanoate-Producing Bacterium Burkholderia sacchari LMG 19450 Isolated from Brazilian Sugarcane Plantation Soil.</title>
        <authorList>
            <person name="Alexandrino P.M."/>
            <person name="Mendonca T.T."/>
            <person name="Guaman Bautista L.P."/>
            <person name="Cherix J."/>
            <person name="Lozano-Sakalauskas G.C."/>
            <person name="Fujita A."/>
            <person name="Ramos Filho E."/>
            <person name="Long P."/>
            <person name="Padilla G."/>
            <person name="Taciro M.K."/>
            <person name="Gomez J.G."/>
            <person name="Silva L.F."/>
        </authorList>
    </citation>
    <scope>NUCLEOTIDE SEQUENCE</scope>
    <source>
        <strain evidence="1">LMG 19450</strain>
    </source>
</reference>
<keyword evidence="2" id="KW-1185">Reference proteome</keyword>
<dbReference type="OrthoDB" id="549777at2"/>
<dbReference type="EMBL" id="JTDB02000010">
    <property type="protein sequence ID" value="NLP64800.1"/>
    <property type="molecule type" value="Genomic_DNA"/>
</dbReference>
<dbReference type="AlphaFoldDB" id="A0A8T6ZKK9"/>
<dbReference type="NCBIfam" id="TIGR02466">
    <property type="entry name" value="TIGR02466 family protein"/>
    <property type="match status" value="1"/>
</dbReference>
<evidence type="ECO:0000313" key="2">
    <source>
        <dbReference type="Proteomes" id="UP000030460"/>
    </source>
</evidence>
<accession>A0A8T6ZKK9</accession>
<organism evidence="1 2">
    <name type="scientific">Paraburkholderia sacchari</name>
    <dbReference type="NCBI Taxonomy" id="159450"/>
    <lineage>
        <taxon>Bacteria</taxon>
        <taxon>Pseudomonadati</taxon>
        <taxon>Pseudomonadota</taxon>
        <taxon>Betaproteobacteria</taxon>
        <taxon>Burkholderiales</taxon>
        <taxon>Burkholderiaceae</taxon>
        <taxon>Paraburkholderia</taxon>
    </lineage>
</organism>
<dbReference type="InterPro" id="IPR012668">
    <property type="entry name" value="CHP02466"/>
</dbReference>
<dbReference type="SUPFAM" id="SSF51197">
    <property type="entry name" value="Clavaminate synthase-like"/>
    <property type="match status" value="1"/>
</dbReference>
<protein>
    <recommendedName>
        <fullName evidence="3">2OG-Fe(II) oxygenase</fullName>
    </recommendedName>
</protein>
<evidence type="ECO:0008006" key="3">
    <source>
        <dbReference type="Google" id="ProtNLM"/>
    </source>
</evidence>
<proteinExistence type="predicted"/>
<dbReference type="Pfam" id="PF13759">
    <property type="entry name" value="2OG-FeII_Oxy_5"/>
    <property type="match status" value="1"/>
</dbReference>
<gene>
    <name evidence="1" type="ORF">NH14_027385</name>
</gene>
<evidence type="ECO:0000313" key="1">
    <source>
        <dbReference type="EMBL" id="NLP64800.1"/>
    </source>
</evidence>
<comment type="caution">
    <text evidence="1">The sequence shown here is derived from an EMBL/GenBank/DDBJ whole genome shotgun (WGS) entry which is preliminary data.</text>
</comment>
<sequence length="232" mass="25871">MRAASGSIVIDERPDKRLVQPAMKVSTPDIVRLFPTFVWCRRLEQACYEPLDRDLMAYVDTLIRSGCGTRTGSAWQSAHRQHDRPEFSVLIAHIERAARDVLAFLKVADAPFHITGCWVNVLDPGGTHAMHSHPNNYLSGVYYLRSQAGADTINFHDPRPQTTVIRPPVTELTAYNTDQVVLPVSEGTLLVFPAWLPHSVSANTSAHARVSVSFNIMFSDYDTTMSPPLWGN</sequence>
<reference evidence="1" key="2">
    <citation type="submission" date="2020-04" db="EMBL/GenBank/DDBJ databases">
        <authorList>
            <person name="Alexandrino P."/>
            <person name="Mendonca T."/>
            <person name="Guaman L."/>
            <person name="Cherix J."/>
            <person name="Lozano-Sakalauskas G."/>
            <person name="Fujita A."/>
            <person name="Filho E.R."/>
            <person name="Long P."/>
            <person name="Padilla G."/>
            <person name="Taciro M.K."/>
            <person name="Gomez J.G."/>
            <person name="Silva L.F."/>
            <person name="Torres M."/>
        </authorList>
    </citation>
    <scope>NUCLEOTIDE SEQUENCE</scope>
    <source>
        <strain evidence="1">LMG 19450</strain>
    </source>
</reference>